<dbReference type="NCBIfam" id="TIGR02937">
    <property type="entry name" value="sigma70-ECF"/>
    <property type="match status" value="1"/>
</dbReference>
<dbReference type="InterPro" id="IPR007627">
    <property type="entry name" value="RNA_pol_sigma70_r2"/>
</dbReference>
<dbReference type="Pfam" id="PF08281">
    <property type="entry name" value="Sigma70_r4_2"/>
    <property type="match status" value="1"/>
</dbReference>
<dbReference type="GO" id="GO:0003677">
    <property type="term" value="F:DNA binding"/>
    <property type="evidence" value="ECO:0007669"/>
    <property type="project" value="InterPro"/>
</dbReference>
<gene>
    <name evidence="7" type="ORF">HD842_004202</name>
</gene>
<feature type="domain" description="RNA polymerase sigma-70 region 2" evidence="5">
    <location>
        <begin position="36"/>
        <end position="98"/>
    </location>
</feature>
<dbReference type="Gene3D" id="1.10.1740.10">
    <property type="match status" value="1"/>
</dbReference>
<dbReference type="CDD" id="cd06171">
    <property type="entry name" value="Sigma70_r4"/>
    <property type="match status" value="1"/>
</dbReference>
<accession>A0A7W9X409</accession>
<evidence type="ECO:0000313" key="8">
    <source>
        <dbReference type="Proteomes" id="UP000540787"/>
    </source>
</evidence>
<dbReference type="Gene3D" id="1.10.10.10">
    <property type="entry name" value="Winged helix-like DNA-binding domain superfamily/Winged helix DNA-binding domain"/>
    <property type="match status" value="1"/>
</dbReference>
<dbReference type="RefSeq" id="WP_183556933.1">
    <property type="nucleotide sequence ID" value="NZ_JACHBX010000005.1"/>
</dbReference>
<evidence type="ECO:0000259" key="5">
    <source>
        <dbReference type="Pfam" id="PF04542"/>
    </source>
</evidence>
<reference evidence="7 8" key="1">
    <citation type="submission" date="2020-08" db="EMBL/GenBank/DDBJ databases">
        <title>The Agave Microbiome: Exploring the role of microbial communities in plant adaptations to desert environments.</title>
        <authorList>
            <person name="Partida-Martinez L.P."/>
        </authorList>
    </citation>
    <scope>NUCLEOTIDE SEQUENCE [LARGE SCALE GENOMIC DNA]</scope>
    <source>
        <strain evidence="7 8">AT3.2</strain>
    </source>
</reference>
<evidence type="ECO:0000256" key="4">
    <source>
        <dbReference type="ARBA" id="ARBA00023163"/>
    </source>
</evidence>
<evidence type="ECO:0000313" key="7">
    <source>
        <dbReference type="EMBL" id="MBB6136025.1"/>
    </source>
</evidence>
<dbReference type="SUPFAM" id="SSF88659">
    <property type="entry name" value="Sigma3 and sigma4 domains of RNA polymerase sigma factors"/>
    <property type="match status" value="1"/>
</dbReference>
<comment type="caution">
    <text evidence="7">The sequence shown here is derived from an EMBL/GenBank/DDBJ whole genome shotgun (WGS) entry which is preliminary data.</text>
</comment>
<dbReference type="SUPFAM" id="SSF88946">
    <property type="entry name" value="Sigma2 domain of RNA polymerase sigma factors"/>
    <property type="match status" value="1"/>
</dbReference>
<dbReference type="PANTHER" id="PTHR43133:SF32">
    <property type="entry name" value="BLR3042 PROTEIN"/>
    <property type="match status" value="1"/>
</dbReference>
<keyword evidence="4" id="KW-0804">Transcription</keyword>
<evidence type="ECO:0000256" key="3">
    <source>
        <dbReference type="ARBA" id="ARBA00023082"/>
    </source>
</evidence>
<comment type="similarity">
    <text evidence="1">Belongs to the sigma-70 factor family. ECF subfamily.</text>
</comment>
<sequence length="195" mass="22214">MEQRFDARPAAARTEHDEAELIGRVATGDRRAFETLYRAYHPRLARFLQRMTRSAPLIEEIVNDTLLVVWRKAATFNGSSKVSTWIFAIAYRRACKSLQALDEPVDAGSDEREGIEADRPDWQLAQLQLTGAVHAALAQLPLAQRTAFQLTFYHDMSYTEIAEIMECPVNTIKTRLFHARKRLAVLLEGQIEVRS</sequence>
<dbReference type="GO" id="GO:0016987">
    <property type="term" value="F:sigma factor activity"/>
    <property type="evidence" value="ECO:0007669"/>
    <property type="project" value="UniProtKB-KW"/>
</dbReference>
<feature type="domain" description="RNA polymerase sigma factor 70 region 4 type 2" evidence="6">
    <location>
        <begin position="132"/>
        <end position="183"/>
    </location>
</feature>
<dbReference type="AlphaFoldDB" id="A0A7W9X409"/>
<dbReference type="GO" id="GO:0006352">
    <property type="term" value="P:DNA-templated transcription initiation"/>
    <property type="evidence" value="ECO:0007669"/>
    <property type="project" value="InterPro"/>
</dbReference>
<dbReference type="EMBL" id="JACHBX010000005">
    <property type="protein sequence ID" value="MBB6136025.1"/>
    <property type="molecule type" value="Genomic_DNA"/>
</dbReference>
<organism evidence="7 8">
    <name type="scientific">Massilia aurea</name>
    <dbReference type="NCBI Taxonomy" id="373040"/>
    <lineage>
        <taxon>Bacteria</taxon>
        <taxon>Pseudomonadati</taxon>
        <taxon>Pseudomonadota</taxon>
        <taxon>Betaproteobacteria</taxon>
        <taxon>Burkholderiales</taxon>
        <taxon>Oxalobacteraceae</taxon>
        <taxon>Telluria group</taxon>
        <taxon>Massilia</taxon>
    </lineage>
</organism>
<dbReference type="Proteomes" id="UP000540787">
    <property type="component" value="Unassembled WGS sequence"/>
</dbReference>
<dbReference type="InterPro" id="IPR013324">
    <property type="entry name" value="RNA_pol_sigma_r3/r4-like"/>
</dbReference>
<evidence type="ECO:0000256" key="2">
    <source>
        <dbReference type="ARBA" id="ARBA00023015"/>
    </source>
</evidence>
<dbReference type="InterPro" id="IPR013249">
    <property type="entry name" value="RNA_pol_sigma70_r4_t2"/>
</dbReference>
<dbReference type="Pfam" id="PF04542">
    <property type="entry name" value="Sigma70_r2"/>
    <property type="match status" value="1"/>
</dbReference>
<dbReference type="InterPro" id="IPR014284">
    <property type="entry name" value="RNA_pol_sigma-70_dom"/>
</dbReference>
<dbReference type="InterPro" id="IPR013325">
    <property type="entry name" value="RNA_pol_sigma_r2"/>
</dbReference>
<dbReference type="InterPro" id="IPR039425">
    <property type="entry name" value="RNA_pol_sigma-70-like"/>
</dbReference>
<proteinExistence type="inferred from homology"/>
<keyword evidence="2" id="KW-0805">Transcription regulation</keyword>
<keyword evidence="8" id="KW-1185">Reference proteome</keyword>
<keyword evidence="3" id="KW-0731">Sigma factor</keyword>
<dbReference type="InterPro" id="IPR036388">
    <property type="entry name" value="WH-like_DNA-bd_sf"/>
</dbReference>
<evidence type="ECO:0000256" key="1">
    <source>
        <dbReference type="ARBA" id="ARBA00010641"/>
    </source>
</evidence>
<evidence type="ECO:0000259" key="6">
    <source>
        <dbReference type="Pfam" id="PF08281"/>
    </source>
</evidence>
<protein>
    <submittedName>
        <fullName evidence="7">RNA polymerase sigma-70 factor (ECF subfamily)</fullName>
    </submittedName>
</protein>
<dbReference type="PANTHER" id="PTHR43133">
    <property type="entry name" value="RNA POLYMERASE ECF-TYPE SIGMA FACTO"/>
    <property type="match status" value="1"/>
</dbReference>
<name>A0A7W9X409_9BURK</name>